<dbReference type="AlphaFoldDB" id="A0A822ENZ5"/>
<keyword evidence="2" id="KW-0175">Coiled coil</keyword>
<feature type="non-terminal residue" evidence="4">
    <location>
        <position position="1"/>
    </location>
</feature>
<protein>
    <recommendedName>
        <fullName evidence="3">Nuclear speckle splicing regulatory protein 1 N-terminal domain-containing protein</fullName>
    </recommendedName>
</protein>
<evidence type="ECO:0000313" key="5">
    <source>
        <dbReference type="Proteomes" id="UP000663848"/>
    </source>
</evidence>
<proteinExistence type="inferred from homology"/>
<dbReference type="EMBL" id="CAJOBR010074613">
    <property type="protein sequence ID" value="CAF5109074.1"/>
    <property type="molecule type" value="Genomic_DNA"/>
</dbReference>
<name>A0A822ENZ5_9BILA</name>
<dbReference type="PANTHER" id="PTHR31938:SF4">
    <property type="entry name" value="NUCLEAR SPECKLE SPLICING REGULATORY PROTEIN 1"/>
    <property type="match status" value="1"/>
</dbReference>
<comment type="similarity">
    <text evidence="1">Belongs to the NSRP1 family.</text>
</comment>
<dbReference type="InterPro" id="IPR018612">
    <property type="entry name" value="NSRP1_N"/>
</dbReference>
<sequence length="80" mass="9803">EQKREEKKRLERETNTFRQPKYVTGLLEKSKVREKEYERVLERRIQREREQEGDLFADKEVFVTSGYKAKLAERQADLER</sequence>
<dbReference type="GO" id="GO:0000381">
    <property type="term" value="P:regulation of alternative mRNA splicing, via spliceosome"/>
    <property type="evidence" value="ECO:0007669"/>
    <property type="project" value="InterPro"/>
</dbReference>
<comment type="caution">
    <text evidence="4">The sequence shown here is derived from an EMBL/GenBank/DDBJ whole genome shotgun (WGS) entry which is preliminary data.</text>
</comment>
<accession>A0A822ENZ5</accession>
<evidence type="ECO:0000259" key="3">
    <source>
        <dbReference type="Pfam" id="PF09745"/>
    </source>
</evidence>
<evidence type="ECO:0000256" key="1">
    <source>
        <dbReference type="ARBA" id="ARBA00010126"/>
    </source>
</evidence>
<gene>
    <name evidence="4" type="ORF">QYT958_LOCUS45312</name>
</gene>
<dbReference type="Proteomes" id="UP000663848">
    <property type="component" value="Unassembled WGS sequence"/>
</dbReference>
<dbReference type="Pfam" id="PF09745">
    <property type="entry name" value="NSRP1_N"/>
    <property type="match status" value="1"/>
</dbReference>
<evidence type="ECO:0000256" key="2">
    <source>
        <dbReference type="ARBA" id="ARBA00023054"/>
    </source>
</evidence>
<dbReference type="InterPro" id="IPR042816">
    <property type="entry name" value="Nsrp1"/>
</dbReference>
<evidence type="ECO:0000313" key="4">
    <source>
        <dbReference type="EMBL" id="CAF5109074.1"/>
    </source>
</evidence>
<reference evidence="4" key="1">
    <citation type="submission" date="2021-02" db="EMBL/GenBank/DDBJ databases">
        <authorList>
            <person name="Nowell W R."/>
        </authorList>
    </citation>
    <scope>NUCLEOTIDE SEQUENCE</scope>
</reference>
<feature type="non-terminal residue" evidence="4">
    <location>
        <position position="80"/>
    </location>
</feature>
<dbReference type="PANTHER" id="PTHR31938">
    <property type="entry name" value="NUCLEAR SPECKLE SPLICING REGULATORY PROTEIN 1"/>
    <property type="match status" value="1"/>
</dbReference>
<organism evidence="4 5">
    <name type="scientific">Rotaria socialis</name>
    <dbReference type="NCBI Taxonomy" id="392032"/>
    <lineage>
        <taxon>Eukaryota</taxon>
        <taxon>Metazoa</taxon>
        <taxon>Spiralia</taxon>
        <taxon>Gnathifera</taxon>
        <taxon>Rotifera</taxon>
        <taxon>Eurotatoria</taxon>
        <taxon>Bdelloidea</taxon>
        <taxon>Philodinida</taxon>
        <taxon>Philodinidae</taxon>
        <taxon>Rotaria</taxon>
    </lineage>
</organism>
<feature type="domain" description="Nuclear speckle splicing regulatory protein 1 N-terminal" evidence="3">
    <location>
        <begin position="2"/>
        <end position="76"/>
    </location>
</feature>